<evidence type="ECO:0000256" key="5">
    <source>
        <dbReference type="PIRSR" id="PIRSR015582-1"/>
    </source>
</evidence>
<evidence type="ECO:0000256" key="6">
    <source>
        <dbReference type="PIRSR" id="PIRSR015582-2"/>
    </source>
</evidence>
<dbReference type="PANTHER" id="PTHR32308:SF10">
    <property type="entry name" value="CITRATE LYASE SUBUNIT BETA"/>
    <property type="match status" value="1"/>
</dbReference>
<dbReference type="InterPro" id="IPR040442">
    <property type="entry name" value="Pyrv_kinase-like_dom_sf"/>
</dbReference>
<dbReference type="Pfam" id="PF03328">
    <property type="entry name" value="HpcH_HpaI"/>
    <property type="match status" value="1"/>
</dbReference>
<feature type="binding site" evidence="5">
    <location>
        <position position="72"/>
    </location>
    <ligand>
        <name>substrate</name>
    </ligand>
</feature>
<dbReference type="InterPro" id="IPR011206">
    <property type="entry name" value="Citrate_lyase_beta/mcl1/mcl2"/>
</dbReference>
<protein>
    <submittedName>
        <fullName evidence="8">CoA ester lyase</fullName>
    </submittedName>
</protein>
<keyword evidence="3 6" id="KW-0479">Metal-binding</keyword>
<evidence type="ECO:0000256" key="2">
    <source>
        <dbReference type="ARBA" id="ARBA00005568"/>
    </source>
</evidence>
<feature type="domain" description="HpcH/HpaI aldolase/citrate lyase" evidence="7">
    <location>
        <begin position="11"/>
        <end position="223"/>
    </location>
</feature>
<accession>A0A421BMV5</accession>
<feature type="binding site" evidence="6">
    <location>
        <position position="129"/>
    </location>
    <ligand>
        <name>Mg(2+)</name>
        <dbReference type="ChEBI" id="CHEBI:18420"/>
    </ligand>
</feature>
<keyword evidence="8" id="KW-0456">Lyase</keyword>
<gene>
    <name evidence="8" type="ORF">DYS74_11500</name>
</gene>
<comment type="similarity">
    <text evidence="2">Belongs to the HpcH/HpaI aldolase family.</text>
</comment>
<evidence type="ECO:0000256" key="4">
    <source>
        <dbReference type="ARBA" id="ARBA00022842"/>
    </source>
</evidence>
<sequence length="291" mass="31034">MTAHGTSRPYRSVLYIPGSKERALEKATGLACDAIIFDLEDAVAVDEKVNARAILAKALKEADYGARARIVRVNGLDTEWGRDDLRAFAAAIREGAKVDAILIPKVSRKSDLDAVADLIPGVPLWAMMETALGMLNAAEIASHPRLEGMVMGTNDLAKELQSRFRADRLPMMAGLGTCLLAAKAFGKIIVDGVYNAFKDEEGLKVECDQGRDMGFDGKTLIHPAQLEIANAAFAPSAAEIDLAQRQIAAFDEAEKAGLGVAVVDGKIVENLHIVTARQILAKAEAIAALGN</sequence>
<evidence type="ECO:0000259" key="7">
    <source>
        <dbReference type="Pfam" id="PF03328"/>
    </source>
</evidence>
<dbReference type="PANTHER" id="PTHR32308">
    <property type="entry name" value="LYASE BETA SUBUNIT, PUTATIVE (AFU_ORTHOLOGUE AFUA_4G13030)-RELATED"/>
    <property type="match status" value="1"/>
</dbReference>
<dbReference type="Gene3D" id="3.20.20.60">
    <property type="entry name" value="Phosphoenolpyruvate-binding domains"/>
    <property type="match status" value="1"/>
</dbReference>
<dbReference type="InterPro" id="IPR015813">
    <property type="entry name" value="Pyrv/PenolPyrv_kinase-like_dom"/>
</dbReference>
<feature type="binding site" evidence="6">
    <location>
        <position position="155"/>
    </location>
    <ligand>
        <name>Mg(2+)</name>
        <dbReference type="ChEBI" id="CHEBI:18420"/>
    </ligand>
</feature>
<dbReference type="GO" id="GO:0016829">
    <property type="term" value="F:lyase activity"/>
    <property type="evidence" value="ECO:0007669"/>
    <property type="project" value="UniProtKB-KW"/>
</dbReference>
<comment type="caution">
    <text evidence="8">The sequence shown here is derived from an EMBL/GenBank/DDBJ whole genome shotgun (WGS) entry which is preliminary data.</text>
</comment>
<keyword evidence="4 6" id="KW-0460">Magnesium</keyword>
<organism evidence="8 9">
    <name type="scientific">Paenirhodobacter hankyongi</name>
    <dbReference type="NCBI Taxonomy" id="2294033"/>
    <lineage>
        <taxon>Bacteria</taxon>
        <taxon>Pseudomonadati</taxon>
        <taxon>Pseudomonadota</taxon>
        <taxon>Alphaproteobacteria</taxon>
        <taxon>Rhodobacterales</taxon>
        <taxon>Rhodobacter group</taxon>
        <taxon>Paenirhodobacter</taxon>
    </lineage>
</organism>
<dbReference type="PIRSF" id="PIRSF015582">
    <property type="entry name" value="Cit_lyase_B"/>
    <property type="match status" value="1"/>
</dbReference>
<dbReference type="SUPFAM" id="SSF51621">
    <property type="entry name" value="Phosphoenolpyruvate/pyruvate domain"/>
    <property type="match status" value="1"/>
</dbReference>
<evidence type="ECO:0000256" key="1">
    <source>
        <dbReference type="ARBA" id="ARBA00001946"/>
    </source>
</evidence>
<dbReference type="GO" id="GO:0000287">
    <property type="term" value="F:magnesium ion binding"/>
    <property type="evidence" value="ECO:0007669"/>
    <property type="project" value="TreeGrafter"/>
</dbReference>
<keyword evidence="9" id="KW-1185">Reference proteome</keyword>
<evidence type="ECO:0000256" key="3">
    <source>
        <dbReference type="ARBA" id="ARBA00022723"/>
    </source>
</evidence>
<dbReference type="AlphaFoldDB" id="A0A421BMV5"/>
<dbReference type="EMBL" id="RCHI01000010">
    <property type="protein sequence ID" value="RLL64404.1"/>
    <property type="molecule type" value="Genomic_DNA"/>
</dbReference>
<reference evidence="8 9" key="1">
    <citation type="submission" date="2018-10" db="EMBL/GenBank/DDBJ databases">
        <title>Rhodobacter sp . BO-81.</title>
        <authorList>
            <person name="Im W.T."/>
        </authorList>
    </citation>
    <scope>NUCLEOTIDE SEQUENCE [LARGE SCALE GENOMIC DNA]</scope>
    <source>
        <strain evidence="8 9">BO-81</strain>
    </source>
</reference>
<comment type="cofactor">
    <cofactor evidence="1">
        <name>Mg(2+)</name>
        <dbReference type="ChEBI" id="CHEBI:18420"/>
    </cofactor>
</comment>
<proteinExistence type="inferred from homology"/>
<dbReference type="GO" id="GO:0006107">
    <property type="term" value="P:oxaloacetate metabolic process"/>
    <property type="evidence" value="ECO:0007669"/>
    <property type="project" value="TreeGrafter"/>
</dbReference>
<evidence type="ECO:0000313" key="8">
    <source>
        <dbReference type="EMBL" id="RLL64404.1"/>
    </source>
</evidence>
<evidence type="ECO:0000313" key="9">
    <source>
        <dbReference type="Proteomes" id="UP000279673"/>
    </source>
</evidence>
<dbReference type="Proteomes" id="UP000279673">
    <property type="component" value="Unassembled WGS sequence"/>
</dbReference>
<feature type="binding site" evidence="5">
    <location>
        <position position="129"/>
    </location>
    <ligand>
        <name>substrate</name>
    </ligand>
</feature>
<dbReference type="RefSeq" id="WP_121533841.1">
    <property type="nucleotide sequence ID" value="NZ_RCHI01000010.1"/>
</dbReference>
<dbReference type="InterPro" id="IPR005000">
    <property type="entry name" value="Aldolase/citrate-lyase_domain"/>
</dbReference>
<name>A0A421BMV5_9RHOB</name>